<sequence>MSEKVTFTFEFSVGTTYVNGGGDEVVFKGIGTDENHVKVFYPVGNHDLDMPVREFINYYWELGE</sequence>
<dbReference type="EMBL" id="OK499992">
    <property type="protein sequence ID" value="UGO50913.1"/>
    <property type="molecule type" value="Genomic_DNA"/>
</dbReference>
<accession>A0AAE8YVV9</accession>
<gene>
    <name evidence="1" type="ORF">NATE_60</name>
</gene>
<reference evidence="1" key="1">
    <citation type="submission" date="2021-10" db="EMBL/GenBank/DDBJ databases">
        <authorList>
            <person name="Lavering E.D."/>
            <person name="James R."/>
            <person name="Fairholm J.D."/>
            <person name="Ogilvie B.H."/>
            <person name="Thurgood T.L."/>
            <person name="Robison R.A."/>
            <person name="Grose J.H."/>
        </authorList>
    </citation>
    <scope>NUCLEOTIDE SEQUENCE</scope>
</reference>
<dbReference type="Proteomes" id="UP000827544">
    <property type="component" value="Segment"/>
</dbReference>
<protein>
    <submittedName>
        <fullName evidence="1">Uncharacterized protein</fullName>
    </submittedName>
</protein>
<evidence type="ECO:0000313" key="1">
    <source>
        <dbReference type="EMBL" id="UGO50913.1"/>
    </source>
</evidence>
<proteinExistence type="predicted"/>
<keyword evidence="2" id="KW-1185">Reference proteome</keyword>
<name>A0AAE8YVV9_9CAUD</name>
<evidence type="ECO:0000313" key="2">
    <source>
        <dbReference type="Proteomes" id="UP000827544"/>
    </source>
</evidence>
<organism evidence="1 2">
    <name type="scientific">Bacillus phage vB_BanS_Nate</name>
    <dbReference type="NCBI Taxonomy" id="2894788"/>
    <lineage>
        <taxon>Viruses</taxon>
        <taxon>Duplodnaviria</taxon>
        <taxon>Heunggongvirae</taxon>
        <taxon>Uroviricota</taxon>
        <taxon>Caudoviricetes</taxon>
        <taxon>Joanripponvirinae</taxon>
        <taxon>Natevirus</taxon>
        <taxon>Natevirus nate</taxon>
    </lineage>
</organism>